<protein>
    <submittedName>
        <fullName evidence="1">Uncharacterized protein</fullName>
    </submittedName>
</protein>
<organism evidence="1 2">
    <name type="scientific">Spinactinospora alkalitolerans</name>
    <dbReference type="NCBI Taxonomy" id="687207"/>
    <lineage>
        <taxon>Bacteria</taxon>
        <taxon>Bacillati</taxon>
        <taxon>Actinomycetota</taxon>
        <taxon>Actinomycetes</taxon>
        <taxon>Streptosporangiales</taxon>
        <taxon>Nocardiopsidaceae</taxon>
        <taxon>Spinactinospora</taxon>
    </lineage>
</organism>
<dbReference type="RefSeq" id="WP_179641864.1">
    <property type="nucleotide sequence ID" value="NZ_BAAAYY010000002.1"/>
</dbReference>
<comment type="caution">
    <text evidence="1">The sequence shown here is derived from an EMBL/GenBank/DDBJ whole genome shotgun (WGS) entry which is preliminary data.</text>
</comment>
<name>A0A852TNY2_9ACTN</name>
<dbReference type="EMBL" id="JACCCC010000001">
    <property type="protein sequence ID" value="NYE45689.1"/>
    <property type="molecule type" value="Genomic_DNA"/>
</dbReference>
<evidence type="ECO:0000313" key="2">
    <source>
        <dbReference type="Proteomes" id="UP000589036"/>
    </source>
</evidence>
<accession>A0A852TNY2</accession>
<gene>
    <name evidence="1" type="ORF">HDA32_000809</name>
</gene>
<evidence type="ECO:0000313" key="1">
    <source>
        <dbReference type="EMBL" id="NYE45689.1"/>
    </source>
</evidence>
<dbReference type="AlphaFoldDB" id="A0A852TNY2"/>
<reference evidence="1 2" key="1">
    <citation type="submission" date="2020-07" db="EMBL/GenBank/DDBJ databases">
        <title>Sequencing the genomes of 1000 actinobacteria strains.</title>
        <authorList>
            <person name="Klenk H.-P."/>
        </authorList>
    </citation>
    <scope>NUCLEOTIDE SEQUENCE [LARGE SCALE GENOMIC DNA]</scope>
    <source>
        <strain evidence="1 2">CXB654</strain>
    </source>
</reference>
<proteinExistence type="predicted"/>
<keyword evidence="2" id="KW-1185">Reference proteome</keyword>
<sequence length="119" mass="12684">MDEVTLAIAAAVAGKVGESLTESAKDALKRLRRVLRERFRGTPDAQAALEAAQDDPDDQAAVRELAEHITVTEVDDAEVKGLTDELRPHFSAGDVVNTVNGDVSGNVVQARDIHGGIRL</sequence>
<dbReference type="Proteomes" id="UP000589036">
    <property type="component" value="Unassembled WGS sequence"/>
</dbReference>